<protein>
    <submittedName>
        <fullName evidence="2">DNA-(Apurinic or apyrimidinic site) lyase 2 isoform X2</fullName>
    </submittedName>
</protein>
<name>A0AAD8FGJ3_BIOPF</name>
<dbReference type="PROSITE" id="PS00726">
    <property type="entry name" value="AP_NUCLEASE_F1_1"/>
    <property type="match status" value="1"/>
</dbReference>
<organism evidence="2 3">
    <name type="scientific">Biomphalaria pfeifferi</name>
    <name type="common">Bloodfluke planorb</name>
    <name type="synonym">Freshwater snail</name>
    <dbReference type="NCBI Taxonomy" id="112525"/>
    <lineage>
        <taxon>Eukaryota</taxon>
        <taxon>Metazoa</taxon>
        <taxon>Spiralia</taxon>
        <taxon>Lophotrochozoa</taxon>
        <taxon>Mollusca</taxon>
        <taxon>Gastropoda</taxon>
        <taxon>Heterobranchia</taxon>
        <taxon>Euthyneura</taxon>
        <taxon>Panpulmonata</taxon>
        <taxon>Hygrophila</taxon>
        <taxon>Lymnaeoidea</taxon>
        <taxon>Planorbidae</taxon>
        <taxon>Biomphalaria</taxon>
    </lineage>
</organism>
<dbReference type="EMBL" id="JASAOG010000024">
    <property type="protein sequence ID" value="KAK0062601.1"/>
    <property type="molecule type" value="Genomic_DNA"/>
</dbReference>
<dbReference type="SUPFAM" id="SSF56219">
    <property type="entry name" value="DNase I-like"/>
    <property type="match status" value="1"/>
</dbReference>
<keyword evidence="2" id="KW-0456">Lyase</keyword>
<dbReference type="GO" id="GO:0003677">
    <property type="term" value="F:DNA binding"/>
    <property type="evidence" value="ECO:0007669"/>
    <property type="project" value="InterPro"/>
</dbReference>
<accession>A0AAD8FGJ3</accession>
<evidence type="ECO:0000313" key="3">
    <source>
        <dbReference type="Proteomes" id="UP001233172"/>
    </source>
</evidence>
<dbReference type="InterPro" id="IPR036691">
    <property type="entry name" value="Endo/exonu/phosph_ase_sf"/>
</dbReference>
<reference evidence="2" key="1">
    <citation type="journal article" date="2023" name="PLoS Negl. Trop. Dis.">
        <title>A genome sequence for Biomphalaria pfeifferi, the major vector snail for the human-infecting parasite Schistosoma mansoni.</title>
        <authorList>
            <person name="Bu L."/>
            <person name="Lu L."/>
            <person name="Laidemitt M.R."/>
            <person name="Zhang S.M."/>
            <person name="Mutuku M."/>
            <person name="Mkoji G."/>
            <person name="Steinauer M."/>
            <person name="Loker E.S."/>
        </authorList>
    </citation>
    <scope>NUCLEOTIDE SEQUENCE</scope>
    <source>
        <strain evidence="2">KasaAsao</strain>
    </source>
</reference>
<feature type="non-terminal residue" evidence="2">
    <location>
        <position position="1"/>
    </location>
</feature>
<sequence>MTKELFTILTWNLNGYRARIDEVKSSRKLIEKFEADIICLQETKLKEDSSTYHVGGYGDKFNFSKTIGKTNVPYA</sequence>
<dbReference type="GO" id="GO:0004519">
    <property type="term" value="F:endonuclease activity"/>
    <property type="evidence" value="ECO:0007669"/>
    <property type="project" value="InterPro"/>
</dbReference>
<dbReference type="AlphaFoldDB" id="A0AAD8FGJ3"/>
<evidence type="ECO:0000259" key="1">
    <source>
        <dbReference type="Pfam" id="PF03372"/>
    </source>
</evidence>
<dbReference type="Gene3D" id="3.60.10.10">
    <property type="entry name" value="Endonuclease/exonuclease/phosphatase"/>
    <property type="match status" value="1"/>
</dbReference>
<gene>
    <name evidence="2" type="ORF">Bpfe_007806</name>
</gene>
<proteinExistence type="predicted"/>
<dbReference type="GO" id="GO:0016829">
    <property type="term" value="F:lyase activity"/>
    <property type="evidence" value="ECO:0007669"/>
    <property type="project" value="UniProtKB-KW"/>
</dbReference>
<dbReference type="Pfam" id="PF03372">
    <property type="entry name" value="Exo_endo_phos"/>
    <property type="match status" value="1"/>
</dbReference>
<dbReference type="Proteomes" id="UP001233172">
    <property type="component" value="Unassembled WGS sequence"/>
</dbReference>
<keyword evidence="3" id="KW-1185">Reference proteome</keyword>
<dbReference type="InterPro" id="IPR020847">
    <property type="entry name" value="AP_endonuclease_F1_BS"/>
</dbReference>
<dbReference type="GO" id="GO:0006281">
    <property type="term" value="P:DNA repair"/>
    <property type="evidence" value="ECO:0007669"/>
    <property type="project" value="InterPro"/>
</dbReference>
<feature type="domain" description="Endonuclease/exonuclease/phosphatase" evidence="1">
    <location>
        <begin position="9"/>
        <end position="58"/>
    </location>
</feature>
<dbReference type="InterPro" id="IPR005135">
    <property type="entry name" value="Endo/exonuclease/phosphatase"/>
</dbReference>
<comment type="caution">
    <text evidence="2">The sequence shown here is derived from an EMBL/GenBank/DDBJ whole genome shotgun (WGS) entry which is preliminary data.</text>
</comment>
<reference evidence="2" key="2">
    <citation type="submission" date="2023-04" db="EMBL/GenBank/DDBJ databases">
        <authorList>
            <person name="Bu L."/>
            <person name="Lu L."/>
            <person name="Laidemitt M.R."/>
            <person name="Zhang S.M."/>
            <person name="Mutuku M."/>
            <person name="Mkoji G."/>
            <person name="Steinauer M."/>
            <person name="Loker E.S."/>
        </authorList>
    </citation>
    <scope>NUCLEOTIDE SEQUENCE</scope>
    <source>
        <strain evidence="2">KasaAsao</strain>
        <tissue evidence="2">Whole Snail</tissue>
    </source>
</reference>
<evidence type="ECO:0000313" key="2">
    <source>
        <dbReference type="EMBL" id="KAK0062601.1"/>
    </source>
</evidence>